<evidence type="ECO:0000256" key="9">
    <source>
        <dbReference type="SAM" id="Phobius"/>
    </source>
</evidence>
<dbReference type="GO" id="GO:0015423">
    <property type="term" value="F:ABC-type maltose transporter activity"/>
    <property type="evidence" value="ECO:0007669"/>
    <property type="project" value="TreeGrafter"/>
</dbReference>
<evidence type="ECO:0000256" key="4">
    <source>
        <dbReference type="ARBA" id="ARBA00022475"/>
    </source>
</evidence>
<dbReference type="Gene3D" id="1.10.3720.10">
    <property type="entry name" value="MetI-like"/>
    <property type="match status" value="1"/>
</dbReference>
<accession>A0A6B1FYM4</accession>
<dbReference type="InterPro" id="IPR050901">
    <property type="entry name" value="BP-dep_ABC_trans_perm"/>
</dbReference>
<feature type="transmembrane region" description="Helical" evidence="9">
    <location>
        <begin position="172"/>
        <end position="192"/>
    </location>
</feature>
<evidence type="ECO:0000256" key="5">
    <source>
        <dbReference type="ARBA" id="ARBA00022597"/>
    </source>
</evidence>
<dbReference type="AlphaFoldDB" id="A0A6B1FYM4"/>
<feature type="transmembrane region" description="Helical" evidence="9">
    <location>
        <begin position="143"/>
        <end position="166"/>
    </location>
</feature>
<organism evidence="11">
    <name type="scientific">Caldilineaceae bacterium SB0675_bin_29</name>
    <dbReference type="NCBI Taxonomy" id="2605266"/>
    <lineage>
        <taxon>Bacteria</taxon>
        <taxon>Bacillati</taxon>
        <taxon>Chloroflexota</taxon>
        <taxon>Caldilineae</taxon>
        <taxon>Caldilineales</taxon>
        <taxon>Caldilineaceae</taxon>
    </lineage>
</organism>
<evidence type="ECO:0000259" key="10">
    <source>
        <dbReference type="PROSITE" id="PS50928"/>
    </source>
</evidence>
<name>A0A6B1FYM4_9CHLR</name>
<comment type="similarity">
    <text evidence="2">Belongs to the binding-protein-dependent transport system permease family. MalFG subfamily.</text>
</comment>
<gene>
    <name evidence="11" type="ORF">F4148_05020</name>
</gene>
<comment type="subcellular location">
    <subcellularLocation>
        <location evidence="1">Cell membrane</location>
        <topology evidence="1">Multi-pass membrane protein</topology>
    </subcellularLocation>
</comment>
<evidence type="ECO:0000256" key="3">
    <source>
        <dbReference type="ARBA" id="ARBA00022448"/>
    </source>
</evidence>
<reference evidence="11" key="1">
    <citation type="submission" date="2019-09" db="EMBL/GenBank/DDBJ databases">
        <title>Characterisation of the sponge microbiome using genome-centric metagenomics.</title>
        <authorList>
            <person name="Engelberts J.P."/>
            <person name="Robbins S.J."/>
            <person name="De Goeij J.M."/>
            <person name="Aranda M."/>
            <person name="Bell S.C."/>
            <person name="Webster N.S."/>
        </authorList>
    </citation>
    <scope>NUCLEOTIDE SEQUENCE</scope>
    <source>
        <strain evidence="11">SB0675_bin_29</strain>
    </source>
</reference>
<keyword evidence="7 9" id="KW-1133">Transmembrane helix</keyword>
<feature type="transmembrane region" description="Helical" evidence="9">
    <location>
        <begin position="34"/>
        <end position="56"/>
    </location>
</feature>
<keyword evidence="3" id="KW-0813">Transport</keyword>
<evidence type="ECO:0000256" key="8">
    <source>
        <dbReference type="ARBA" id="ARBA00023136"/>
    </source>
</evidence>
<feature type="domain" description="ABC transmembrane type-1" evidence="10">
    <location>
        <begin position="92"/>
        <end position="281"/>
    </location>
</feature>
<dbReference type="GO" id="GO:0042956">
    <property type="term" value="P:maltodextrin transmembrane transport"/>
    <property type="evidence" value="ECO:0007669"/>
    <property type="project" value="TreeGrafter"/>
</dbReference>
<dbReference type="PANTHER" id="PTHR32243:SF50">
    <property type="entry name" value="MALTOSE_MALTODEXTRIN TRANSPORT SYSTEM PERMEASE PROTEIN MALG"/>
    <property type="match status" value="1"/>
</dbReference>
<protein>
    <submittedName>
        <fullName evidence="11">Carbohydrate ABC transporter permease</fullName>
    </submittedName>
</protein>
<evidence type="ECO:0000256" key="2">
    <source>
        <dbReference type="ARBA" id="ARBA00009047"/>
    </source>
</evidence>
<evidence type="ECO:0000256" key="1">
    <source>
        <dbReference type="ARBA" id="ARBA00004651"/>
    </source>
</evidence>
<keyword evidence="6 9" id="KW-0812">Transmembrane</keyword>
<feature type="transmembrane region" description="Helical" evidence="9">
    <location>
        <begin position="96"/>
        <end position="117"/>
    </location>
</feature>
<evidence type="ECO:0000256" key="6">
    <source>
        <dbReference type="ARBA" id="ARBA00022692"/>
    </source>
</evidence>
<evidence type="ECO:0000313" key="11">
    <source>
        <dbReference type="EMBL" id="MYH61128.1"/>
    </source>
</evidence>
<keyword evidence="8 9" id="KW-0472">Membrane</keyword>
<sequence length="281" mass="30714">MRSGVGPVKVSGTLSTVQMTLSSRRISPGQALPYLLLTLTIIPILAGYAWVLVATFSQRTNGLLPRDAQGNLGGLTLDNWQFLAEPDVWKATLNSFGIAMSMVIGVGAISALAAYALSRMNFPGRKGFLGMTMVLHAFRPEMLLIAIFQVLLFIGGIPLIGNFFGFNTVGGVALVMVTLDLPLGIWLMKGFFDNLSWDMERAALIDGAIRFRVWWEILLPQIRPGLAALSIFMFIQGWNAYLIPFTFTIGSKVANLPVYINRFSGDTSLVSWNFVAAIGLF</sequence>
<dbReference type="SUPFAM" id="SSF161098">
    <property type="entry name" value="MetI-like"/>
    <property type="match status" value="1"/>
</dbReference>
<evidence type="ECO:0000256" key="7">
    <source>
        <dbReference type="ARBA" id="ARBA00022989"/>
    </source>
</evidence>
<keyword evidence="5" id="KW-0762">Sugar transport</keyword>
<feature type="transmembrane region" description="Helical" evidence="9">
    <location>
        <begin position="213"/>
        <end position="235"/>
    </location>
</feature>
<dbReference type="InterPro" id="IPR035906">
    <property type="entry name" value="MetI-like_sf"/>
</dbReference>
<proteinExistence type="inferred from homology"/>
<comment type="caution">
    <text evidence="11">The sequence shown here is derived from an EMBL/GenBank/DDBJ whole genome shotgun (WGS) entry which is preliminary data.</text>
</comment>
<dbReference type="EMBL" id="VYDA01000189">
    <property type="protein sequence ID" value="MYH61128.1"/>
    <property type="molecule type" value="Genomic_DNA"/>
</dbReference>
<keyword evidence="4" id="KW-1003">Cell membrane</keyword>
<feature type="non-terminal residue" evidence="11">
    <location>
        <position position="281"/>
    </location>
</feature>
<dbReference type="GO" id="GO:0005886">
    <property type="term" value="C:plasma membrane"/>
    <property type="evidence" value="ECO:0007669"/>
    <property type="project" value="UniProtKB-SubCell"/>
</dbReference>
<dbReference type="PROSITE" id="PS50928">
    <property type="entry name" value="ABC_TM1"/>
    <property type="match status" value="1"/>
</dbReference>
<dbReference type="CDD" id="cd06261">
    <property type="entry name" value="TM_PBP2"/>
    <property type="match status" value="1"/>
</dbReference>
<dbReference type="PANTHER" id="PTHR32243">
    <property type="entry name" value="MALTOSE TRANSPORT SYSTEM PERMEASE-RELATED"/>
    <property type="match status" value="1"/>
</dbReference>
<dbReference type="InterPro" id="IPR000515">
    <property type="entry name" value="MetI-like"/>
</dbReference>